<keyword evidence="2" id="KW-0229">DNA integration</keyword>
<dbReference type="EMBL" id="JBHSGA010000017">
    <property type="protein sequence ID" value="MFC4527030.1"/>
    <property type="molecule type" value="Genomic_DNA"/>
</dbReference>
<evidence type="ECO:0000256" key="4">
    <source>
        <dbReference type="ARBA" id="ARBA00023172"/>
    </source>
</evidence>
<dbReference type="PANTHER" id="PTHR30349:SF41">
    <property type="entry name" value="INTEGRASE_RECOMBINASE PROTEIN MJ0367-RELATED"/>
    <property type="match status" value="1"/>
</dbReference>
<feature type="domain" description="Tyr recombinase" evidence="6">
    <location>
        <begin position="140"/>
        <end position="372"/>
    </location>
</feature>
<proteinExistence type="inferred from homology"/>
<dbReference type="InterPro" id="IPR050090">
    <property type="entry name" value="Tyrosine_recombinase_XerCD"/>
</dbReference>
<keyword evidence="4" id="KW-0233">DNA recombination</keyword>
<accession>A0ABV9C228</accession>
<keyword evidence="8" id="KW-1185">Reference proteome</keyword>
<gene>
    <name evidence="7" type="ORF">ACFO5W_10345</name>
</gene>
<evidence type="ECO:0000313" key="7">
    <source>
        <dbReference type="EMBL" id="MFC4527030.1"/>
    </source>
</evidence>
<name>A0ABV9C228_9GAMM</name>
<evidence type="ECO:0000256" key="2">
    <source>
        <dbReference type="ARBA" id="ARBA00022908"/>
    </source>
</evidence>
<reference evidence="8" key="1">
    <citation type="journal article" date="2019" name="Int. J. Syst. Evol. Microbiol.">
        <title>The Global Catalogue of Microorganisms (GCM) 10K type strain sequencing project: providing services to taxonomists for standard genome sequencing and annotation.</title>
        <authorList>
            <consortium name="The Broad Institute Genomics Platform"/>
            <consortium name="The Broad Institute Genome Sequencing Center for Infectious Disease"/>
            <person name="Wu L."/>
            <person name="Ma J."/>
        </authorList>
    </citation>
    <scope>NUCLEOTIDE SEQUENCE [LARGE SCALE GENOMIC DNA]</scope>
    <source>
        <strain evidence="8">CCM 4481</strain>
    </source>
</reference>
<evidence type="ECO:0000256" key="1">
    <source>
        <dbReference type="ARBA" id="ARBA00008857"/>
    </source>
</evidence>
<dbReference type="Proteomes" id="UP001595961">
    <property type="component" value="Unassembled WGS sequence"/>
</dbReference>
<protein>
    <submittedName>
        <fullName evidence="7">Tyrosine-type recombinase/integrase</fullName>
    </submittedName>
</protein>
<dbReference type="InterPro" id="IPR011010">
    <property type="entry name" value="DNA_brk_join_enz"/>
</dbReference>
<organism evidence="7 8">
    <name type="scientific">Dyella halodurans</name>
    <dbReference type="NCBI Taxonomy" id="1920171"/>
    <lineage>
        <taxon>Bacteria</taxon>
        <taxon>Pseudomonadati</taxon>
        <taxon>Pseudomonadota</taxon>
        <taxon>Gammaproteobacteria</taxon>
        <taxon>Lysobacterales</taxon>
        <taxon>Rhodanobacteraceae</taxon>
        <taxon>Dyella</taxon>
    </lineage>
</organism>
<dbReference type="InterPro" id="IPR013762">
    <property type="entry name" value="Integrase-like_cat_sf"/>
</dbReference>
<dbReference type="RefSeq" id="WP_266148932.1">
    <property type="nucleotide sequence ID" value="NZ_CP064028.1"/>
</dbReference>
<evidence type="ECO:0000313" key="8">
    <source>
        <dbReference type="Proteomes" id="UP001595961"/>
    </source>
</evidence>
<sequence>MLIDSHGLPRYCATIWSEAILAGLASNTRIRHLYAVDRLYRAAEVLGGESLDRVLMAADFDAIEAILLAFHTKVRNEASAKGVSGDLAWTSASRFVTDMLTYLGPSAEARVKDLNTRLRRIRRLYGQLSPSPSRPPLPIRALPSLVVRELCEIFDPKHVRNPFRSERERWRNYLIFILLLHTGLRRSELAMLPVDAISSSFDVKANKERHWINVGRSPYANEDPRRDKPSLKTRHSARQLPVSEELAVISDLVGTYKKRRSSHPFLFGSQKGKPLNLRSFQRIMEIATGSLSVSAVKTLQDRGTHSVTLHSLRHTCAVYRLSKYVDHGDNLDTACEKLRAFFGWSPSSPMPRHYGRAYFEAAAAEDWNESYDCLVNSLRRFDGVN</sequence>
<comment type="similarity">
    <text evidence="1">Belongs to the 'phage' integrase family.</text>
</comment>
<dbReference type="InterPro" id="IPR002104">
    <property type="entry name" value="Integrase_catalytic"/>
</dbReference>
<keyword evidence="3" id="KW-0238">DNA-binding</keyword>
<comment type="caution">
    <text evidence="7">The sequence shown here is derived from an EMBL/GenBank/DDBJ whole genome shotgun (WGS) entry which is preliminary data.</text>
</comment>
<dbReference type="Pfam" id="PF00589">
    <property type="entry name" value="Phage_integrase"/>
    <property type="match status" value="1"/>
</dbReference>
<dbReference type="CDD" id="cd00397">
    <property type="entry name" value="DNA_BRE_C"/>
    <property type="match status" value="1"/>
</dbReference>
<evidence type="ECO:0000259" key="6">
    <source>
        <dbReference type="PROSITE" id="PS51898"/>
    </source>
</evidence>
<evidence type="ECO:0000256" key="3">
    <source>
        <dbReference type="ARBA" id="ARBA00023125"/>
    </source>
</evidence>
<dbReference type="PROSITE" id="PS51898">
    <property type="entry name" value="TYR_RECOMBINASE"/>
    <property type="match status" value="1"/>
</dbReference>
<dbReference type="SUPFAM" id="SSF56349">
    <property type="entry name" value="DNA breaking-rejoining enzymes"/>
    <property type="match status" value="1"/>
</dbReference>
<dbReference type="PANTHER" id="PTHR30349">
    <property type="entry name" value="PHAGE INTEGRASE-RELATED"/>
    <property type="match status" value="1"/>
</dbReference>
<dbReference type="Gene3D" id="1.10.443.10">
    <property type="entry name" value="Intergrase catalytic core"/>
    <property type="match status" value="1"/>
</dbReference>
<evidence type="ECO:0000256" key="5">
    <source>
        <dbReference type="SAM" id="MobiDB-lite"/>
    </source>
</evidence>
<feature type="region of interest" description="Disordered" evidence="5">
    <location>
        <begin position="216"/>
        <end position="236"/>
    </location>
</feature>